<evidence type="ECO:0000313" key="3">
    <source>
        <dbReference type="EMBL" id="GAA0227964.1"/>
    </source>
</evidence>
<reference evidence="4" key="1">
    <citation type="journal article" date="2019" name="Int. J. Syst. Evol. Microbiol.">
        <title>The Global Catalogue of Microorganisms (GCM) 10K type strain sequencing project: providing services to taxonomists for standard genome sequencing and annotation.</title>
        <authorList>
            <consortium name="The Broad Institute Genomics Platform"/>
            <consortium name="The Broad Institute Genome Sequencing Center for Infectious Disease"/>
            <person name="Wu L."/>
            <person name="Ma J."/>
        </authorList>
    </citation>
    <scope>NUCLEOTIDE SEQUENCE [LARGE SCALE GENOMIC DNA]</scope>
    <source>
        <strain evidence="4">JCM 10425</strain>
    </source>
</reference>
<accession>A0ABP3DBF7</accession>
<dbReference type="EMBL" id="BAAAGX010000006">
    <property type="protein sequence ID" value="GAA0227964.1"/>
    <property type="molecule type" value="Genomic_DNA"/>
</dbReference>
<dbReference type="RefSeq" id="WP_344647690.1">
    <property type="nucleotide sequence ID" value="NZ_BAAAGX010000006.1"/>
</dbReference>
<keyword evidence="4" id="KW-1185">Reference proteome</keyword>
<evidence type="ECO:0000256" key="2">
    <source>
        <dbReference type="SAM" id="SignalP"/>
    </source>
</evidence>
<evidence type="ECO:0000256" key="1">
    <source>
        <dbReference type="SAM" id="MobiDB-lite"/>
    </source>
</evidence>
<protein>
    <submittedName>
        <fullName evidence="3">Uncharacterized protein</fullName>
    </submittedName>
</protein>
<organism evidence="3 4">
    <name type="scientific">Cryptosporangium japonicum</name>
    <dbReference type="NCBI Taxonomy" id="80872"/>
    <lineage>
        <taxon>Bacteria</taxon>
        <taxon>Bacillati</taxon>
        <taxon>Actinomycetota</taxon>
        <taxon>Actinomycetes</taxon>
        <taxon>Cryptosporangiales</taxon>
        <taxon>Cryptosporangiaceae</taxon>
        <taxon>Cryptosporangium</taxon>
    </lineage>
</organism>
<proteinExistence type="predicted"/>
<dbReference type="Proteomes" id="UP001500967">
    <property type="component" value="Unassembled WGS sequence"/>
</dbReference>
<feature type="chain" id="PRO_5046452680" evidence="2">
    <location>
        <begin position="29"/>
        <end position="103"/>
    </location>
</feature>
<feature type="compositionally biased region" description="Basic and acidic residues" evidence="1">
    <location>
        <begin position="85"/>
        <end position="95"/>
    </location>
</feature>
<feature type="region of interest" description="Disordered" evidence="1">
    <location>
        <begin position="27"/>
        <end position="49"/>
    </location>
</feature>
<feature type="signal peptide" evidence="2">
    <location>
        <begin position="1"/>
        <end position="28"/>
    </location>
</feature>
<sequence>MVTTKKIAAGLVLGAALTGPFAAIPAQAAQPDRTSQAAPATDRHGRVEGTYRNHDACEDAGRRGQRYHRWKWFDCDRRDHGRGHDRRDGRHHDRDDWVLKVYR</sequence>
<comment type="caution">
    <text evidence="3">The sequence shown here is derived from an EMBL/GenBank/DDBJ whole genome shotgun (WGS) entry which is preliminary data.</text>
</comment>
<evidence type="ECO:0000313" key="4">
    <source>
        <dbReference type="Proteomes" id="UP001500967"/>
    </source>
</evidence>
<name>A0ABP3DBF7_9ACTN</name>
<feature type="region of interest" description="Disordered" evidence="1">
    <location>
        <begin position="76"/>
        <end position="95"/>
    </location>
</feature>
<gene>
    <name evidence="3" type="ORF">GCM10009539_11720</name>
</gene>
<keyword evidence="2" id="KW-0732">Signal</keyword>